<dbReference type="Pfam" id="PF08031">
    <property type="entry name" value="BBE"/>
    <property type="match status" value="1"/>
</dbReference>
<reference evidence="6 7" key="1">
    <citation type="journal article" date="2018" name="Evol. Lett.">
        <title>Horizontal gene cluster transfer increased hallucinogenic mushroom diversity.</title>
        <authorList>
            <person name="Reynolds H.T."/>
            <person name="Vijayakumar V."/>
            <person name="Gluck-Thaler E."/>
            <person name="Korotkin H.B."/>
            <person name="Matheny P.B."/>
            <person name="Slot J.C."/>
        </authorList>
    </citation>
    <scope>NUCLEOTIDE SEQUENCE [LARGE SCALE GENOMIC DNA]</scope>
    <source>
        <strain evidence="6 7">SRW20</strain>
    </source>
</reference>
<comment type="similarity">
    <text evidence="1">Belongs to the oxygen-dependent FAD-linked oxidoreductase family.</text>
</comment>
<keyword evidence="7" id="KW-1185">Reference proteome</keyword>
<dbReference type="InParanoid" id="A0A409WFA9"/>
<accession>A0A409WFA9</accession>
<comment type="caution">
    <text evidence="6">The sequence shown here is derived from an EMBL/GenBank/DDBJ whole genome shotgun (WGS) entry which is preliminary data.</text>
</comment>
<evidence type="ECO:0000256" key="4">
    <source>
        <dbReference type="ARBA" id="ARBA00023002"/>
    </source>
</evidence>
<name>A0A409WFA9_9AGAR</name>
<dbReference type="InterPro" id="IPR016166">
    <property type="entry name" value="FAD-bd_PCMH"/>
</dbReference>
<evidence type="ECO:0000256" key="3">
    <source>
        <dbReference type="ARBA" id="ARBA00022827"/>
    </source>
</evidence>
<dbReference type="EMBL" id="NHYE01005091">
    <property type="protein sequence ID" value="PPQ77151.1"/>
    <property type="molecule type" value="Genomic_DNA"/>
</dbReference>
<dbReference type="STRING" id="231916.A0A409WFA9"/>
<dbReference type="OrthoDB" id="415825at2759"/>
<evidence type="ECO:0000256" key="2">
    <source>
        <dbReference type="ARBA" id="ARBA00022630"/>
    </source>
</evidence>
<evidence type="ECO:0000313" key="7">
    <source>
        <dbReference type="Proteomes" id="UP000284706"/>
    </source>
</evidence>
<dbReference type="GO" id="GO:0071949">
    <property type="term" value="F:FAD binding"/>
    <property type="evidence" value="ECO:0007669"/>
    <property type="project" value="InterPro"/>
</dbReference>
<protein>
    <recommendedName>
        <fullName evidence="5">FAD-binding PCMH-type domain-containing protein</fullName>
    </recommendedName>
</protein>
<organism evidence="6 7">
    <name type="scientific">Gymnopilus dilepis</name>
    <dbReference type="NCBI Taxonomy" id="231916"/>
    <lineage>
        <taxon>Eukaryota</taxon>
        <taxon>Fungi</taxon>
        <taxon>Dikarya</taxon>
        <taxon>Basidiomycota</taxon>
        <taxon>Agaricomycotina</taxon>
        <taxon>Agaricomycetes</taxon>
        <taxon>Agaricomycetidae</taxon>
        <taxon>Agaricales</taxon>
        <taxon>Agaricineae</taxon>
        <taxon>Hymenogastraceae</taxon>
        <taxon>Gymnopilus</taxon>
    </lineage>
</organism>
<dbReference type="AlphaFoldDB" id="A0A409WFA9"/>
<dbReference type="InterPro" id="IPR050416">
    <property type="entry name" value="FAD-linked_Oxidoreductase"/>
</dbReference>
<keyword evidence="3" id="KW-0274">FAD</keyword>
<dbReference type="SUPFAM" id="SSF56176">
    <property type="entry name" value="FAD-binding/transporter-associated domain-like"/>
    <property type="match status" value="1"/>
</dbReference>
<evidence type="ECO:0000256" key="1">
    <source>
        <dbReference type="ARBA" id="ARBA00005466"/>
    </source>
</evidence>
<evidence type="ECO:0000313" key="6">
    <source>
        <dbReference type="EMBL" id="PPQ77151.1"/>
    </source>
</evidence>
<evidence type="ECO:0000259" key="5">
    <source>
        <dbReference type="PROSITE" id="PS51387"/>
    </source>
</evidence>
<gene>
    <name evidence="6" type="ORF">CVT26_008097</name>
</gene>
<dbReference type="PROSITE" id="PS51387">
    <property type="entry name" value="FAD_PCMH"/>
    <property type="match status" value="1"/>
</dbReference>
<dbReference type="InterPro" id="IPR016169">
    <property type="entry name" value="FAD-bd_PCMH_sub2"/>
</dbReference>
<dbReference type="Gene3D" id="3.30.465.10">
    <property type="match status" value="1"/>
</dbReference>
<proteinExistence type="inferred from homology"/>
<dbReference type="GO" id="GO:0016491">
    <property type="term" value="F:oxidoreductase activity"/>
    <property type="evidence" value="ECO:0007669"/>
    <property type="project" value="UniProtKB-KW"/>
</dbReference>
<dbReference type="InterPro" id="IPR012951">
    <property type="entry name" value="BBE"/>
</dbReference>
<dbReference type="InterPro" id="IPR006094">
    <property type="entry name" value="Oxid_FAD_bind_N"/>
</dbReference>
<dbReference type="Pfam" id="PF01565">
    <property type="entry name" value="FAD_binding_4"/>
    <property type="match status" value="1"/>
</dbReference>
<sequence length="480" mass="52759">MGHSSSKPKPDFAFQQALKKAIPDTSLLSFPQDKDFPAKVKVYNLDDPVVPAAIVRPKTTEQVSAAVKCAAAAGVKVQPKCGGHSFANYCLGGTNGALVIDMVNFQKFEMDRKTWKATVGGGTLLKDITKRMHDAGHRAIAHGTCPQVGIGGHATIGGLGPLSRQWGASLDHIREVEVVIADGSIVRANEAQHSDLYFAIRGAAASFGVVTEFVFQTRPEPPSCVHYSFTFEVGDWESKAKTFAKWQAFVADPNLDRKFAAQLIVTPVAIIITGTYFGSRQEFDDLKLEAKLGGRPKTSIDTFENWVATVLNWAQQEAINFSGGIPAAFYSKNLAFKTGNLIPENGINFLFKYIHEANKGTLIWFVIFDLQGGATNDVPLEESAYAHRDTLYYLQSYAIGHDKVSKTTHNFLEGINNVVQKSMPLVDFGAYAGYVDPYLPDGQKHYWQSNYPRLQQIKAEYDPQNVFANPQSVRLPSLSK</sequence>
<dbReference type="PANTHER" id="PTHR42973:SF17">
    <property type="entry name" value="OXIDASE, PUTATIVE (AFU_ORTHOLOGUE AFUA_6G14340)-RELATED"/>
    <property type="match status" value="1"/>
</dbReference>
<dbReference type="PANTHER" id="PTHR42973">
    <property type="entry name" value="BINDING OXIDOREDUCTASE, PUTATIVE (AFU_ORTHOLOGUE AFUA_1G17690)-RELATED"/>
    <property type="match status" value="1"/>
</dbReference>
<keyword evidence="4" id="KW-0560">Oxidoreductase</keyword>
<dbReference type="Gene3D" id="3.40.462.20">
    <property type="match status" value="1"/>
</dbReference>
<dbReference type="InterPro" id="IPR036318">
    <property type="entry name" value="FAD-bd_PCMH-like_sf"/>
</dbReference>
<dbReference type="Proteomes" id="UP000284706">
    <property type="component" value="Unassembled WGS sequence"/>
</dbReference>
<keyword evidence="2" id="KW-0285">Flavoprotein</keyword>
<feature type="domain" description="FAD-binding PCMH-type" evidence="5">
    <location>
        <begin position="47"/>
        <end position="220"/>
    </location>
</feature>